<dbReference type="SUPFAM" id="SSF54106">
    <property type="entry name" value="LysM domain"/>
    <property type="match status" value="1"/>
</dbReference>
<dbReference type="Gene3D" id="3.10.350.10">
    <property type="entry name" value="LysM domain"/>
    <property type="match status" value="1"/>
</dbReference>
<protein>
    <submittedName>
        <fullName evidence="2">M23 family metallopeptidase</fullName>
    </submittedName>
</protein>
<dbReference type="EMBL" id="CP110226">
    <property type="protein sequence ID" value="UZD23500.1"/>
    <property type="molecule type" value="Genomic_DNA"/>
</dbReference>
<dbReference type="CDD" id="cd12797">
    <property type="entry name" value="M23_peptidase"/>
    <property type="match status" value="1"/>
</dbReference>
<dbReference type="SMART" id="SM00257">
    <property type="entry name" value="LysM"/>
    <property type="match status" value="1"/>
</dbReference>
<feature type="domain" description="LysM" evidence="1">
    <location>
        <begin position="302"/>
        <end position="346"/>
    </location>
</feature>
<dbReference type="Pfam" id="PF01551">
    <property type="entry name" value="Peptidase_M23"/>
    <property type="match status" value="1"/>
</dbReference>
<evidence type="ECO:0000313" key="3">
    <source>
        <dbReference type="Proteomes" id="UP001163156"/>
    </source>
</evidence>
<dbReference type="SUPFAM" id="SSF51261">
    <property type="entry name" value="Duplicated hybrid motif"/>
    <property type="match status" value="1"/>
</dbReference>
<dbReference type="RefSeq" id="WP_264810044.1">
    <property type="nucleotide sequence ID" value="NZ_CP110226.1"/>
</dbReference>
<dbReference type="InterPro" id="IPR050570">
    <property type="entry name" value="Cell_wall_metabolism_enzyme"/>
</dbReference>
<accession>A0ABY6MK88</accession>
<dbReference type="PANTHER" id="PTHR21666:SF270">
    <property type="entry name" value="MUREIN HYDROLASE ACTIVATOR ENVC"/>
    <property type="match status" value="1"/>
</dbReference>
<organism evidence="2 3">
    <name type="scientific">Algoriphagus halophytocola</name>
    <dbReference type="NCBI Taxonomy" id="2991499"/>
    <lineage>
        <taxon>Bacteria</taxon>
        <taxon>Pseudomonadati</taxon>
        <taxon>Bacteroidota</taxon>
        <taxon>Cytophagia</taxon>
        <taxon>Cytophagales</taxon>
        <taxon>Cyclobacteriaceae</taxon>
        <taxon>Algoriphagus</taxon>
    </lineage>
</organism>
<dbReference type="Proteomes" id="UP001163156">
    <property type="component" value="Chromosome"/>
</dbReference>
<name>A0ABY6MK88_9BACT</name>
<gene>
    <name evidence="2" type="ORF">OM944_03200</name>
</gene>
<dbReference type="PROSITE" id="PS51782">
    <property type="entry name" value="LYSM"/>
    <property type="match status" value="1"/>
</dbReference>
<sequence>MRNLILIIVFSLNLSIGVLNANAQIFPKIIKKNTTTQSTTTNQDRRNIELRGFDQDSYLQTLTSRTDSIIFDNNVNLGRVRSIISEDQDIMIWAPTNQLIKVSEQIQIDSIWVTAYEYYSSWDSNKIDIYNFDPKTFSDTVNIRLYDEFFGYDWKMPLETTPVTSGYGYRWRRWHYGTDLDLQTGDPVYSGFDGIVRVKSFDRYGYGYYIVIRHKNGLETLYGHLSKQLVDVGDEVRAGDLIAKGGNTGRSTGSHLHYELRYRGLAFDAEKVYDFPAYKILGPTFSITPDLFGHIVKARTSAYHRVRKGENLGSIARKYGVSVSTLTRLNGISTRSILRIGQNLRVR</sequence>
<evidence type="ECO:0000313" key="2">
    <source>
        <dbReference type="EMBL" id="UZD23500.1"/>
    </source>
</evidence>
<dbReference type="Pfam" id="PF01476">
    <property type="entry name" value="LysM"/>
    <property type="match status" value="1"/>
</dbReference>
<proteinExistence type="predicted"/>
<dbReference type="InterPro" id="IPR016047">
    <property type="entry name" value="M23ase_b-sheet_dom"/>
</dbReference>
<dbReference type="InterPro" id="IPR011055">
    <property type="entry name" value="Dup_hybrid_motif"/>
</dbReference>
<keyword evidence="3" id="KW-1185">Reference proteome</keyword>
<dbReference type="InterPro" id="IPR018392">
    <property type="entry name" value="LysM"/>
</dbReference>
<dbReference type="CDD" id="cd00118">
    <property type="entry name" value="LysM"/>
    <property type="match status" value="1"/>
</dbReference>
<dbReference type="Gene3D" id="2.70.70.10">
    <property type="entry name" value="Glucose Permease (Domain IIA)"/>
    <property type="match status" value="1"/>
</dbReference>
<dbReference type="InterPro" id="IPR036779">
    <property type="entry name" value="LysM_dom_sf"/>
</dbReference>
<dbReference type="PANTHER" id="PTHR21666">
    <property type="entry name" value="PEPTIDASE-RELATED"/>
    <property type="match status" value="1"/>
</dbReference>
<evidence type="ECO:0000259" key="1">
    <source>
        <dbReference type="PROSITE" id="PS51782"/>
    </source>
</evidence>
<reference evidence="2" key="1">
    <citation type="submission" date="2022-10" db="EMBL/GenBank/DDBJ databases">
        <title>Algoriphagus sp. a novel bacteria isolate from halophytes salicornia europaea.</title>
        <authorList>
            <person name="Peng Y."/>
            <person name="Jiang L."/>
            <person name="Lee J."/>
        </authorList>
    </citation>
    <scope>NUCLEOTIDE SEQUENCE</scope>
    <source>
        <strain evidence="2">TR-M5</strain>
    </source>
</reference>